<evidence type="ECO:0000256" key="1">
    <source>
        <dbReference type="ARBA" id="ARBA00001954"/>
    </source>
</evidence>
<dbReference type="PANTHER" id="PTHR10694:SF129">
    <property type="entry name" value="LYSINE-SPECIFIC DEMETHYLASE 4B-RELATED"/>
    <property type="match status" value="1"/>
</dbReference>
<dbReference type="InterPro" id="IPR003347">
    <property type="entry name" value="JmjC_dom"/>
</dbReference>
<keyword evidence="5" id="KW-0677">Repeat</keyword>
<dbReference type="GO" id="GO:0000785">
    <property type="term" value="C:chromatin"/>
    <property type="evidence" value="ECO:0007669"/>
    <property type="project" value="TreeGrafter"/>
</dbReference>
<dbReference type="Pfam" id="PF02375">
    <property type="entry name" value="JmjN"/>
    <property type="match status" value="1"/>
</dbReference>
<comment type="similarity">
    <text evidence="2">Belongs to the JHDM3 histone demethylase family.</text>
</comment>
<evidence type="ECO:0000256" key="3">
    <source>
        <dbReference type="ARBA" id="ARBA00012900"/>
    </source>
</evidence>
<evidence type="ECO:0000256" key="11">
    <source>
        <dbReference type="ARBA" id="ARBA00023004"/>
    </source>
</evidence>
<dbReference type="PROSITE" id="PS50157">
    <property type="entry name" value="ZINC_FINGER_C2H2_2"/>
    <property type="match status" value="3"/>
</dbReference>
<dbReference type="Gene3D" id="2.60.120.650">
    <property type="entry name" value="Cupin"/>
    <property type="match status" value="1"/>
</dbReference>
<evidence type="ECO:0000256" key="10">
    <source>
        <dbReference type="ARBA" id="ARBA00023002"/>
    </source>
</evidence>
<keyword evidence="9" id="KW-0223">Dioxygenase</keyword>
<dbReference type="Pfam" id="PF02373">
    <property type="entry name" value="JmjC"/>
    <property type="match status" value="1"/>
</dbReference>
<organism evidence="22">
    <name type="scientific">Darwinula stevensoni</name>
    <dbReference type="NCBI Taxonomy" id="69355"/>
    <lineage>
        <taxon>Eukaryota</taxon>
        <taxon>Metazoa</taxon>
        <taxon>Ecdysozoa</taxon>
        <taxon>Arthropoda</taxon>
        <taxon>Crustacea</taxon>
        <taxon>Oligostraca</taxon>
        <taxon>Ostracoda</taxon>
        <taxon>Podocopa</taxon>
        <taxon>Podocopida</taxon>
        <taxon>Darwinulocopina</taxon>
        <taxon>Darwinuloidea</taxon>
        <taxon>Darwinulidae</taxon>
        <taxon>Darwinula</taxon>
    </lineage>
</organism>
<keyword evidence="11" id="KW-0408">Iron</keyword>
<dbReference type="GO" id="GO:0140681">
    <property type="term" value="F:histone H3K36me2/H3K36me3 demethylase activity"/>
    <property type="evidence" value="ECO:0007669"/>
    <property type="project" value="UniProtKB-ARBA"/>
</dbReference>
<dbReference type="FunFam" id="3.30.160.60:FF:000100">
    <property type="entry name" value="Zinc finger 45-like"/>
    <property type="match status" value="1"/>
</dbReference>
<evidence type="ECO:0000256" key="2">
    <source>
        <dbReference type="ARBA" id="ARBA00009711"/>
    </source>
</evidence>
<evidence type="ECO:0000256" key="12">
    <source>
        <dbReference type="ARBA" id="ARBA00023015"/>
    </source>
</evidence>
<dbReference type="SUPFAM" id="SSF57667">
    <property type="entry name" value="beta-beta-alpha zinc fingers"/>
    <property type="match status" value="1"/>
</dbReference>
<keyword evidence="10" id="KW-0560">Oxidoreductase</keyword>
<keyword evidence="8" id="KW-0156">Chromatin regulator</keyword>
<dbReference type="SUPFAM" id="SSF51197">
    <property type="entry name" value="Clavaminate synthase-like"/>
    <property type="match status" value="1"/>
</dbReference>
<evidence type="ECO:0000256" key="4">
    <source>
        <dbReference type="ARBA" id="ARBA00022723"/>
    </source>
</evidence>
<proteinExistence type="inferred from homology"/>
<dbReference type="GO" id="GO:0010468">
    <property type="term" value="P:regulation of gene expression"/>
    <property type="evidence" value="ECO:0007669"/>
    <property type="project" value="TreeGrafter"/>
</dbReference>
<dbReference type="SMART" id="SM00545">
    <property type="entry name" value="JmjN"/>
    <property type="match status" value="1"/>
</dbReference>
<evidence type="ECO:0000256" key="14">
    <source>
        <dbReference type="ARBA" id="ARBA00023242"/>
    </source>
</evidence>
<keyword evidence="23" id="KW-1185">Reference proteome</keyword>
<dbReference type="EMBL" id="LR900006">
    <property type="protein sequence ID" value="CAD7243746.1"/>
    <property type="molecule type" value="Genomic_DNA"/>
</dbReference>
<evidence type="ECO:0000313" key="23">
    <source>
        <dbReference type="Proteomes" id="UP000677054"/>
    </source>
</evidence>
<gene>
    <name evidence="22" type="ORF">DSTB1V02_LOCUS3659</name>
</gene>
<accession>A0A7R9A146</accession>
<evidence type="ECO:0000256" key="8">
    <source>
        <dbReference type="ARBA" id="ARBA00022853"/>
    </source>
</evidence>
<evidence type="ECO:0000256" key="9">
    <source>
        <dbReference type="ARBA" id="ARBA00022964"/>
    </source>
</evidence>
<name>A0A7R9A146_9CRUS</name>
<dbReference type="SMART" id="SM00558">
    <property type="entry name" value="JmjC"/>
    <property type="match status" value="1"/>
</dbReference>
<dbReference type="PROSITE" id="PS00028">
    <property type="entry name" value="ZINC_FINGER_C2H2_1"/>
    <property type="match status" value="3"/>
</dbReference>
<evidence type="ECO:0000259" key="21">
    <source>
        <dbReference type="PROSITE" id="PS51184"/>
    </source>
</evidence>
<dbReference type="GO" id="GO:0048512">
    <property type="term" value="P:circadian behavior"/>
    <property type="evidence" value="ECO:0007669"/>
    <property type="project" value="UniProtKB-ARBA"/>
</dbReference>
<dbReference type="SMART" id="SM00355">
    <property type="entry name" value="ZnF_C2H2"/>
    <property type="match status" value="3"/>
</dbReference>
<comment type="function">
    <text evidence="16">Probable histone demethylase that specifically demethylates 'Lys-9' and 'Lys-36' residues of histone H3, thereby playing a central role in histone code. Demethylation of Lys residue generates formaldehyde and succinate.</text>
</comment>
<reference evidence="22" key="1">
    <citation type="submission" date="2020-11" db="EMBL/GenBank/DDBJ databases">
        <authorList>
            <person name="Tran Van P."/>
        </authorList>
    </citation>
    <scope>NUCLEOTIDE SEQUENCE</scope>
</reference>
<dbReference type="Pfam" id="PF00096">
    <property type="entry name" value="zf-C2H2"/>
    <property type="match status" value="2"/>
</dbReference>
<evidence type="ECO:0000256" key="15">
    <source>
        <dbReference type="ARBA" id="ARBA00049349"/>
    </source>
</evidence>
<comment type="cofactor">
    <cofactor evidence="1">
        <name>Fe(2+)</name>
        <dbReference type="ChEBI" id="CHEBI:29033"/>
    </cofactor>
</comment>
<dbReference type="Gene3D" id="3.30.160.60">
    <property type="entry name" value="Classic Zinc Finger"/>
    <property type="match status" value="2"/>
</dbReference>
<keyword evidence="6 17" id="KW-0863">Zinc-finger</keyword>
<evidence type="ECO:0000256" key="5">
    <source>
        <dbReference type="ARBA" id="ARBA00022737"/>
    </source>
</evidence>
<evidence type="ECO:0000256" key="13">
    <source>
        <dbReference type="ARBA" id="ARBA00023163"/>
    </source>
</evidence>
<feature type="domain" description="C2H2-type" evidence="19">
    <location>
        <begin position="457"/>
        <end position="484"/>
    </location>
</feature>
<dbReference type="PROSITE" id="PS51183">
    <property type="entry name" value="JMJN"/>
    <property type="match status" value="1"/>
</dbReference>
<dbReference type="InterPro" id="IPR013087">
    <property type="entry name" value="Znf_C2H2_type"/>
</dbReference>
<evidence type="ECO:0000256" key="6">
    <source>
        <dbReference type="ARBA" id="ARBA00022771"/>
    </source>
</evidence>
<feature type="domain" description="C2H2-type" evidence="19">
    <location>
        <begin position="485"/>
        <end position="512"/>
    </location>
</feature>
<dbReference type="GO" id="GO:0008270">
    <property type="term" value="F:zinc ion binding"/>
    <property type="evidence" value="ECO:0007669"/>
    <property type="project" value="UniProtKB-KW"/>
</dbReference>
<keyword evidence="13" id="KW-0804">Transcription</keyword>
<feature type="compositionally biased region" description="Basic and acidic residues" evidence="18">
    <location>
        <begin position="354"/>
        <end position="367"/>
    </location>
</feature>
<keyword evidence="12" id="KW-0805">Transcription regulation</keyword>
<dbReference type="GO" id="GO:0005634">
    <property type="term" value="C:nucleus"/>
    <property type="evidence" value="ECO:0007669"/>
    <property type="project" value="TreeGrafter"/>
</dbReference>
<dbReference type="Proteomes" id="UP000677054">
    <property type="component" value="Unassembled WGS sequence"/>
</dbReference>
<feature type="domain" description="C2H2-type" evidence="19">
    <location>
        <begin position="513"/>
        <end position="541"/>
    </location>
</feature>
<dbReference type="EMBL" id="CAJPEV010000489">
    <property type="protein sequence ID" value="CAG0885797.1"/>
    <property type="molecule type" value="Genomic_DNA"/>
</dbReference>
<keyword evidence="4" id="KW-0479">Metal-binding</keyword>
<feature type="domain" description="JmjC" evidence="21">
    <location>
        <begin position="161"/>
        <end position="327"/>
    </location>
</feature>
<dbReference type="EC" id="1.14.11.66" evidence="3"/>
<dbReference type="GO" id="GO:0140684">
    <property type="term" value="F:histone H3K9me2/H3K9me3 demethylase activity"/>
    <property type="evidence" value="ECO:0007669"/>
    <property type="project" value="UniProtKB-EC"/>
</dbReference>
<dbReference type="AlphaFoldDB" id="A0A7R9A146"/>
<dbReference type="OrthoDB" id="9547406at2759"/>
<dbReference type="InterPro" id="IPR003349">
    <property type="entry name" value="JmjN"/>
</dbReference>
<protein>
    <recommendedName>
        <fullName evidence="3">[histone H3]-trimethyl-L-lysine(9) demethylase</fullName>
        <ecNumber evidence="3">1.14.11.66</ecNumber>
    </recommendedName>
</protein>
<keyword evidence="7" id="KW-0862">Zinc</keyword>
<sequence>MASIEGVLDSGEGETPSNGCSSSSSGIPQIQVFHPTMEEFQDFPKYIEFIESKGAHKAGLAKVVPPKEWIPRKGGYDCEAVKNLEIPAPISQVVTGKSGIYQQINVQKPKMVVREFEKFATSDRYRTPDYRNMDDLERKYWKNVSYNPPTYGADINASLYDEDVKEWNINSLHTILDYVNEDYGISIEGVNTAYLYFGMWKTTFAWHTEDMDLYSINYLHFGDPKFWYVIPPEHGRRLERLAEGFFPSAFKVCPGYLRHKMTLMSPQVLKAYSIPFSKIVQYPGEFMITFPYGYHSGFNTGYNCAESTNFAMPRWVEYGKRAVQCTCQDDMVRISMDTFVRRLQPDRYELWKEGKDVGHHPEDKSRESAAPPPADFAASRNHKPPTHLVKMLDTIAVAMLASKRRDTMLPPLSIIHLAPDVTATLTGDPPFLLKPQDQQRRSRVFKRICNIFQTSQLMCPFCRHEFMHRWSYNIHLRKHLNMRPFPCPRCDKTFIDSSSRAKHIQNHLGSKPYKCPICERDFSQKGNMQRHIQNVHIKPSMKEAAERMAIANQVQAFQLPSSSTASNMISIFGPPPANVSQSQEMPIQWSNNEPGTDFLQLPRLPLHSYPSMDVGQVTGETPKYEPKAKPAVTPSMPCPMPATPPSCSPQSISVNVTNFYQNIVISPSRFFPSFPVPTYACFPPSTVVTTTIGSESHDLNTPPPMHIPSPEINGRADLCDYPWPLDGFQNLFNL</sequence>
<evidence type="ECO:0000313" key="22">
    <source>
        <dbReference type="EMBL" id="CAD7243746.1"/>
    </source>
</evidence>
<evidence type="ECO:0000256" key="7">
    <source>
        <dbReference type="ARBA" id="ARBA00022833"/>
    </source>
</evidence>
<keyword evidence="14" id="KW-0539">Nucleus</keyword>
<evidence type="ECO:0000259" key="19">
    <source>
        <dbReference type="PROSITE" id="PS50157"/>
    </source>
</evidence>
<feature type="domain" description="JmjN" evidence="20">
    <location>
        <begin position="30"/>
        <end position="72"/>
    </location>
</feature>
<dbReference type="PANTHER" id="PTHR10694">
    <property type="entry name" value="LYSINE-SPECIFIC DEMETHYLASE"/>
    <property type="match status" value="1"/>
</dbReference>
<dbReference type="PROSITE" id="PS51184">
    <property type="entry name" value="JMJC"/>
    <property type="match status" value="1"/>
</dbReference>
<comment type="catalytic activity">
    <reaction evidence="15">
        <text>N(6),N(6),N(6)-trimethyl-L-lysyl(9)-[histone H3] + 2 2-oxoglutarate + 2 O2 = N(6)-methyl-L-lysyl(9)-[histone H3] + 2 formaldehyde + 2 succinate + 2 CO2</text>
        <dbReference type="Rhea" id="RHEA:60200"/>
        <dbReference type="Rhea" id="RHEA-COMP:15538"/>
        <dbReference type="Rhea" id="RHEA-COMP:15542"/>
        <dbReference type="ChEBI" id="CHEBI:15379"/>
        <dbReference type="ChEBI" id="CHEBI:16526"/>
        <dbReference type="ChEBI" id="CHEBI:16810"/>
        <dbReference type="ChEBI" id="CHEBI:16842"/>
        <dbReference type="ChEBI" id="CHEBI:30031"/>
        <dbReference type="ChEBI" id="CHEBI:61929"/>
        <dbReference type="ChEBI" id="CHEBI:61961"/>
        <dbReference type="EC" id="1.14.11.66"/>
    </reaction>
</comment>
<evidence type="ECO:0000256" key="18">
    <source>
        <dbReference type="SAM" id="MobiDB-lite"/>
    </source>
</evidence>
<evidence type="ECO:0000256" key="17">
    <source>
        <dbReference type="PROSITE-ProRule" id="PRU00042"/>
    </source>
</evidence>
<dbReference type="InterPro" id="IPR036236">
    <property type="entry name" value="Znf_C2H2_sf"/>
</dbReference>
<feature type="region of interest" description="Disordered" evidence="18">
    <location>
        <begin position="1"/>
        <end position="28"/>
    </location>
</feature>
<evidence type="ECO:0000259" key="20">
    <source>
        <dbReference type="PROSITE" id="PS51183"/>
    </source>
</evidence>
<feature type="region of interest" description="Disordered" evidence="18">
    <location>
        <begin position="354"/>
        <end position="382"/>
    </location>
</feature>
<dbReference type="FunFam" id="2.60.120.650:FF:000048">
    <property type="entry name" value="Lysine-specific demethylase 4A"/>
    <property type="match status" value="1"/>
</dbReference>
<evidence type="ECO:0000256" key="16">
    <source>
        <dbReference type="ARBA" id="ARBA00053408"/>
    </source>
</evidence>